<reference evidence="9 10" key="1">
    <citation type="submission" date="2020-08" db="EMBL/GenBank/DDBJ databases">
        <title>Genomic Encyclopedia of Type Strains, Phase IV (KMG-IV): sequencing the most valuable type-strain genomes for metagenomic binning, comparative biology and taxonomic classification.</title>
        <authorList>
            <person name="Goeker M."/>
        </authorList>
    </citation>
    <scope>NUCLEOTIDE SEQUENCE [LARGE SCALE GENOMIC DNA]</scope>
    <source>
        <strain evidence="9 10">DSM 44197</strain>
    </source>
</reference>
<dbReference type="SMART" id="SM00220">
    <property type="entry name" value="S_TKc"/>
    <property type="match status" value="1"/>
</dbReference>
<evidence type="ECO:0000256" key="7">
    <source>
        <dbReference type="SAM" id="Phobius"/>
    </source>
</evidence>
<evidence type="ECO:0000259" key="8">
    <source>
        <dbReference type="PROSITE" id="PS50011"/>
    </source>
</evidence>
<comment type="caution">
    <text evidence="9">The sequence shown here is derived from an EMBL/GenBank/DDBJ whole genome shotgun (WGS) entry which is preliminary data.</text>
</comment>
<evidence type="ECO:0000256" key="6">
    <source>
        <dbReference type="SAM" id="MobiDB-lite"/>
    </source>
</evidence>
<dbReference type="RefSeq" id="WP_220508883.1">
    <property type="nucleotide sequence ID" value="NZ_JACJIA010000001.1"/>
</dbReference>
<dbReference type="Gene3D" id="1.10.510.10">
    <property type="entry name" value="Transferase(Phosphotransferase) domain 1"/>
    <property type="match status" value="1"/>
</dbReference>
<keyword evidence="10" id="KW-1185">Reference proteome</keyword>
<dbReference type="Proteomes" id="UP000572680">
    <property type="component" value="Unassembled WGS sequence"/>
</dbReference>
<dbReference type="PROSITE" id="PS00107">
    <property type="entry name" value="PROTEIN_KINASE_ATP"/>
    <property type="match status" value="1"/>
</dbReference>
<dbReference type="InterPro" id="IPR017441">
    <property type="entry name" value="Protein_kinase_ATP_BS"/>
</dbReference>
<dbReference type="InterPro" id="IPR011009">
    <property type="entry name" value="Kinase-like_dom_sf"/>
</dbReference>
<keyword evidence="7" id="KW-0812">Transmembrane</keyword>
<evidence type="ECO:0000256" key="2">
    <source>
        <dbReference type="ARBA" id="ARBA00022741"/>
    </source>
</evidence>
<feature type="transmembrane region" description="Helical" evidence="7">
    <location>
        <begin position="374"/>
        <end position="401"/>
    </location>
</feature>
<organism evidence="9 10">
    <name type="scientific">Actinomadura namibiensis</name>
    <dbReference type="NCBI Taxonomy" id="182080"/>
    <lineage>
        <taxon>Bacteria</taxon>
        <taxon>Bacillati</taxon>
        <taxon>Actinomycetota</taxon>
        <taxon>Actinomycetes</taxon>
        <taxon>Streptosporangiales</taxon>
        <taxon>Thermomonosporaceae</taxon>
        <taxon>Actinomadura</taxon>
    </lineage>
</organism>
<dbReference type="InterPro" id="IPR008271">
    <property type="entry name" value="Ser/Thr_kinase_AS"/>
</dbReference>
<keyword evidence="7" id="KW-0472">Membrane</keyword>
<evidence type="ECO:0000256" key="1">
    <source>
        <dbReference type="ARBA" id="ARBA00022679"/>
    </source>
</evidence>
<dbReference type="EMBL" id="JACJIA010000001">
    <property type="protein sequence ID" value="MBA8949198.1"/>
    <property type="molecule type" value="Genomic_DNA"/>
</dbReference>
<feature type="domain" description="Protein kinase" evidence="8">
    <location>
        <begin position="10"/>
        <end position="260"/>
    </location>
</feature>
<sequence>MRVDERIGPYRVLEEIGVGGMGEVSLALDGAGRAVAVKVLHPTVARDAVARRRLEREVAALRLVRGPNVAEVLDADLGARRPYLVTRYAQGRTLAEVVRERGPLRGEDLDRLVRGLARALAAIHGAGLVHRDLKPTNVIMVDGEPVVIDFGLAHHLDATRLTLTGTAIGTPGYLAPEVLDGLRATPAADVFSWGATVAFAATGRPPFGAGPSQAVFSRMERGRADLSGVPRELLPLVKAALSPVPARRPAAGALPGNEDLAGSAVDAATEHVPAPPPEEPPEPKRRAARVRRAARGAALVALPALCALLPLPAAVACAGYFLAAYARDAWRRMRARLSRAGRFGARVAAVSAVPLELLVRLVVLAAAAGAGYSVLLAALLVTPAAGDGALPFGLLTAGALVLRGRYGTSGPPLRRVVVPLLAAALLAAVVALRVPPVWWPVSGP</sequence>
<feature type="binding site" evidence="5">
    <location>
        <position position="38"/>
    </location>
    <ligand>
        <name>ATP</name>
        <dbReference type="ChEBI" id="CHEBI:30616"/>
    </ligand>
</feature>
<dbReference type="SUPFAM" id="SSF56112">
    <property type="entry name" value="Protein kinase-like (PK-like)"/>
    <property type="match status" value="1"/>
</dbReference>
<dbReference type="Pfam" id="PF00069">
    <property type="entry name" value="Pkinase"/>
    <property type="match status" value="1"/>
</dbReference>
<dbReference type="PANTHER" id="PTHR43289:SF34">
    <property type="entry name" value="SERINE_THREONINE-PROTEIN KINASE YBDM-RELATED"/>
    <property type="match status" value="1"/>
</dbReference>
<dbReference type="Gene3D" id="3.30.200.20">
    <property type="entry name" value="Phosphorylase Kinase, domain 1"/>
    <property type="match status" value="1"/>
</dbReference>
<name>A0A7W3QJR4_ACTNM</name>
<feature type="transmembrane region" description="Helical" evidence="7">
    <location>
        <begin position="347"/>
        <end position="368"/>
    </location>
</feature>
<dbReference type="CDD" id="cd14014">
    <property type="entry name" value="STKc_PknB_like"/>
    <property type="match status" value="1"/>
</dbReference>
<feature type="region of interest" description="Disordered" evidence="6">
    <location>
        <begin position="264"/>
        <end position="286"/>
    </location>
</feature>
<proteinExistence type="predicted"/>
<keyword evidence="1" id="KW-0808">Transferase</keyword>
<dbReference type="GO" id="GO:0004674">
    <property type="term" value="F:protein serine/threonine kinase activity"/>
    <property type="evidence" value="ECO:0007669"/>
    <property type="project" value="TreeGrafter"/>
</dbReference>
<dbReference type="AlphaFoldDB" id="A0A7W3QJR4"/>
<keyword evidence="7" id="KW-1133">Transmembrane helix</keyword>
<dbReference type="PROSITE" id="PS00108">
    <property type="entry name" value="PROTEIN_KINASE_ST"/>
    <property type="match status" value="1"/>
</dbReference>
<dbReference type="PANTHER" id="PTHR43289">
    <property type="entry name" value="MITOGEN-ACTIVATED PROTEIN KINASE KINASE KINASE 20-RELATED"/>
    <property type="match status" value="1"/>
</dbReference>
<accession>A0A7W3QJR4</accession>
<evidence type="ECO:0000256" key="4">
    <source>
        <dbReference type="ARBA" id="ARBA00022840"/>
    </source>
</evidence>
<keyword evidence="2 5" id="KW-0547">Nucleotide-binding</keyword>
<protein>
    <submittedName>
        <fullName evidence="9">Putative Ser/Thr protein kinase</fullName>
    </submittedName>
</protein>
<dbReference type="PROSITE" id="PS50011">
    <property type="entry name" value="PROTEIN_KINASE_DOM"/>
    <property type="match status" value="1"/>
</dbReference>
<feature type="transmembrane region" description="Helical" evidence="7">
    <location>
        <begin position="299"/>
        <end position="326"/>
    </location>
</feature>
<keyword evidence="4 5" id="KW-0067">ATP-binding</keyword>
<evidence type="ECO:0000256" key="3">
    <source>
        <dbReference type="ARBA" id="ARBA00022777"/>
    </source>
</evidence>
<evidence type="ECO:0000256" key="5">
    <source>
        <dbReference type="PROSITE-ProRule" id="PRU10141"/>
    </source>
</evidence>
<dbReference type="InterPro" id="IPR000719">
    <property type="entry name" value="Prot_kinase_dom"/>
</dbReference>
<keyword evidence="3 9" id="KW-0418">Kinase</keyword>
<evidence type="ECO:0000313" key="10">
    <source>
        <dbReference type="Proteomes" id="UP000572680"/>
    </source>
</evidence>
<evidence type="ECO:0000313" key="9">
    <source>
        <dbReference type="EMBL" id="MBA8949198.1"/>
    </source>
</evidence>
<dbReference type="GO" id="GO:0005524">
    <property type="term" value="F:ATP binding"/>
    <property type="evidence" value="ECO:0007669"/>
    <property type="project" value="UniProtKB-UniRule"/>
</dbReference>
<feature type="transmembrane region" description="Helical" evidence="7">
    <location>
        <begin position="413"/>
        <end position="434"/>
    </location>
</feature>
<gene>
    <name evidence="9" type="ORF">HNR61_000796</name>
</gene>